<dbReference type="Proteomes" id="UP000799772">
    <property type="component" value="Unassembled WGS sequence"/>
</dbReference>
<feature type="compositionally biased region" description="Polar residues" evidence="2">
    <location>
        <begin position="66"/>
        <end position="75"/>
    </location>
</feature>
<feature type="region of interest" description="Disordered" evidence="2">
    <location>
        <begin position="1"/>
        <end position="92"/>
    </location>
</feature>
<dbReference type="PANTHER" id="PTHR46052">
    <property type="entry name" value="PHOSDUCIN-LIKE PROTEIN"/>
    <property type="match status" value="1"/>
</dbReference>
<evidence type="ECO:0000256" key="2">
    <source>
        <dbReference type="SAM" id="MobiDB-lite"/>
    </source>
</evidence>
<dbReference type="SUPFAM" id="SSF52833">
    <property type="entry name" value="Thioredoxin-like"/>
    <property type="match status" value="1"/>
</dbReference>
<comment type="similarity">
    <text evidence="1">Belongs to the phosducin family.</text>
</comment>
<dbReference type="PANTHER" id="PTHR46052:SF1">
    <property type="entry name" value="PHOSDUCIN-LIKE PROTEIN"/>
    <property type="match status" value="1"/>
</dbReference>
<keyword evidence="5" id="KW-1185">Reference proteome</keyword>
<feature type="domain" description="Phosducin" evidence="3">
    <location>
        <begin position="143"/>
        <end position="276"/>
    </location>
</feature>
<dbReference type="CDD" id="cd02987">
    <property type="entry name" value="Phd_like_Phd"/>
    <property type="match status" value="1"/>
</dbReference>
<feature type="compositionally biased region" description="Basic and acidic residues" evidence="2">
    <location>
        <begin position="14"/>
        <end position="40"/>
    </location>
</feature>
<dbReference type="EMBL" id="ML978121">
    <property type="protein sequence ID" value="KAF2104938.1"/>
    <property type="molecule type" value="Genomic_DNA"/>
</dbReference>
<feature type="region of interest" description="Disordered" evidence="2">
    <location>
        <begin position="112"/>
        <end position="148"/>
    </location>
</feature>
<organism evidence="4 5">
    <name type="scientific">Rhizodiscina lignyota</name>
    <dbReference type="NCBI Taxonomy" id="1504668"/>
    <lineage>
        <taxon>Eukaryota</taxon>
        <taxon>Fungi</taxon>
        <taxon>Dikarya</taxon>
        <taxon>Ascomycota</taxon>
        <taxon>Pezizomycotina</taxon>
        <taxon>Dothideomycetes</taxon>
        <taxon>Pleosporomycetidae</taxon>
        <taxon>Aulographales</taxon>
        <taxon>Rhizodiscinaceae</taxon>
        <taxon>Rhizodiscina</taxon>
    </lineage>
</organism>
<dbReference type="InterPro" id="IPR051499">
    <property type="entry name" value="Phosducin-like_reg"/>
</dbReference>
<dbReference type="InterPro" id="IPR001200">
    <property type="entry name" value="Phosducin"/>
</dbReference>
<accession>A0A9P4MBB1</accession>
<dbReference type="Gene3D" id="3.40.30.10">
    <property type="entry name" value="Glutaredoxin"/>
    <property type="match status" value="1"/>
</dbReference>
<evidence type="ECO:0000256" key="1">
    <source>
        <dbReference type="ARBA" id="ARBA00009686"/>
    </source>
</evidence>
<dbReference type="InterPro" id="IPR036249">
    <property type="entry name" value="Thioredoxin-like_sf"/>
</dbReference>
<feature type="compositionally biased region" description="Basic and acidic residues" evidence="2">
    <location>
        <begin position="131"/>
        <end position="140"/>
    </location>
</feature>
<dbReference type="Pfam" id="PF02114">
    <property type="entry name" value="Phosducin"/>
    <property type="match status" value="1"/>
</dbReference>
<reference evidence="4" key="1">
    <citation type="journal article" date="2020" name="Stud. Mycol.">
        <title>101 Dothideomycetes genomes: a test case for predicting lifestyles and emergence of pathogens.</title>
        <authorList>
            <person name="Haridas S."/>
            <person name="Albert R."/>
            <person name="Binder M."/>
            <person name="Bloem J."/>
            <person name="Labutti K."/>
            <person name="Salamov A."/>
            <person name="Andreopoulos B."/>
            <person name="Baker S."/>
            <person name="Barry K."/>
            <person name="Bills G."/>
            <person name="Bluhm B."/>
            <person name="Cannon C."/>
            <person name="Castanera R."/>
            <person name="Culley D."/>
            <person name="Daum C."/>
            <person name="Ezra D."/>
            <person name="Gonzalez J."/>
            <person name="Henrissat B."/>
            <person name="Kuo A."/>
            <person name="Liang C."/>
            <person name="Lipzen A."/>
            <person name="Lutzoni F."/>
            <person name="Magnuson J."/>
            <person name="Mondo S."/>
            <person name="Nolan M."/>
            <person name="Ohm R."/>
            <person name="Pangilinan J."/>
            <person name="Park H.-J."/>
            <person name="Ramirez L."/>
            <person name="Alfaro M."/>
            <person name="Sun H."/>
            <person name="Tritt A."/>
            <person name="Yoshinaga Y."/>
            <person name="Zwiers L.-H."/>
            <person name="Turgeon B."/>
            <person name="Goodwin S."/>
            <person name="Spatafora J."/>
            <person name="Crous P."/>
            <person name="Grigoriev I."/>
        </authorList>
    </citation>
    <scope>NUCLEOTIDE SEQUENCE</scope>
    <source>
        <strain evidence="4">CBS 133067</strain>
    </source>
</reference>
<dbReference type="OrthoDB" id="70588at2759"/>
<gene>
    <name evidence="4" type="ORF">NA57DRAFT_71137</name>
</gene>
<evidence type="ECO:0000313" key="4">
    <source>
        <dbReference type="EMBL" id="KAF2104938.1"/>
    </source>
</evidence>
<evidence type="ECO:0000313" key="5">
    <source>
        <dbReference type="Proteomes" id="UP000799772"/>
    </source>
</evidence>
<dbReference type="AlphaFoldDB" id="A0A9P4MBB1"/>
<dbReference type="GO" id="GO:0008277">
    <property type="term" value="P:regulation of G protein-coupled receptor signaling pathway"/>
    <property type="evidence" value="ECO:0007669"/>
    <property type="project" value="InterPro"/>
</dbReference>
<comment type="caution">
    <text evidence="4">The sequence shown here is derived from an EMBL/GenBank/DDBJ whole genome shotgun (WGS) entry which is preliminary data.</text>
</comment>
<evidence type="ECO:0000259" key="3">
    <source>
        <dbReference type="Pfam" id="PF02114"/>
    </source>
</evidence>
<name>A0A9P4MBB1_9PEZI</name>
<proteinExistence type="inferred from homology"/>
<protein>
    <submittedName>
        <fullName evidence="4">Thioredoxin-like protein</fullName>
    </submittedName>
</protein>
<dbReference type="InterPro" id="IPR024253">
    <property type="entry name" value="Phosducin_thioredoxin-like_dom"/>
</dbReference>
<sequence>MTTPAQDEFNALFAEDKGGKRHPEDDRSSISSAHSKDDHSYNPSSGKGRSRAKQGTPPDSEDDENSATPSSSNMRTKYFLPRTHRENANTGPKGVIADAYAFENAKKNARRISFLPSRQPSFQPTPPPAQYRREPEKSDGSEEDDEDEFMQRWRQFRLKELQQAAIPGVGSRKTSPSGRRWGNLTTVDGEGYLDAVERSARGSVVVVLIYDDSSDVSTLVDSSLRQLARAHATTRFIRLNYEEAEMESMGVPAILAYRDGDKFAGLVPVVDEIPAEQELNADSLEMAMRKHQILL</sequence>